<dbReference type="Gene3D" id="1.10.287.470">
    <property type="entry name" value="Helix hairpin bin"/>
    <property type="match status" value="1"/>
</dbReference>
<comment type="similarity">
    <text evidence="1">Belongs to the membrane fusion protein (MFP) (TC 8.A.1) family.</text>
</comment>
<keyword evidence="5" id="KW-1185">Reference proteome</keyword>
<evidence type="ECO:0000259" key="3">
    <source>
        <dbReference type="Pfam" id="PF25989"/>
    </source>
</evidence>
<dbReference type="InterPro" id="IPR006143">
    <property type="entry name" value="RND_pump_MFP"/>
</dbReference>
<dbReference type="Gene3D" id="2.40.420.20">
    <property type="match status" value="1"/>
</dbReference>
<dbReference type="GO" id="GO:1990281">
    <property type="term" value="C:efflux pump complex"/>
    <property type="evidence" value="ECO:0007669"/>
    <property type="project" value="TreeGrafter"/>
</dbReference>
<gene>
    <name evidence="4" type="ORF">EDD55_11154</name>
</gene>
<comment type="caution">
    <text evidence="4">The sequence shown here is derived from an EMBL/GenBank/DDBJ whole genome shotgun (WGS) entry which is preliminary data.</text>
</comment>
<reference evidence="4 5" key="1">
    <citation type="submission" date="2019-03" db="EMBL/GenBank/DDBJ databases">
        <title>Genomic Encyclopedia of Type Strains, Phase IV (KMG-IV): sequencing the most valuable type-strain genomes for metagenomic binning, comparative biology and taxonomic classification.</title>
        <authorList>
            <person name="Goeker M."/>
        </authorList>
    </citation>
    <scope>NUCLEOTIDE SEQUENCE [LARGE SCALE GENOMIC DNA]</scope>
    <source>
        <strain evidence="4 5">DSM 101688</strain>
    </source>
</reference>
<dbReference type="NCBIfam" id="TIGR01730">
    <property type="entry name" value="RND_mfp"/>
    <property type="match status" value="1"/>
</dbReference>
<name>A0A4R3J665_9PROT</name>
<dbReference type="Gene3D" id="2.40.30.170">
    <property type="match status" value="1"/>
</dbReference>
<proteinExistence type="inferred from homology"/>
<dbReference type="GO" id="GO:0015562">
    <property type="term" value="F:efflux transmembrane transporter activity"/>
    <property type="evidence" value="ECO:0007669"/>
    <property type="project" value="TreeGrafter"/>
</dbReference>
<organism evidence="4 5">
    <name type="scientific">Varunaivibrio sulfuroxidans</name>
    <dbReference type="NCBI Taxonomy" id="1773489"/>
    <lineage>
        <taxon>Bacteria</taxon>
        <taxon>Pseudomonadati</taxon>
        <taxon>Pseudomonadota</taxon>
        <taxon>Alphaproteobacteria</taxon>
        <taxon>Rhodospirillales</taxon>
        <taxon>Magnetovibrionaceae</taxon>
        <taxon>Varunaivibrio</taxon>
    </lineage>
</organism>
<evidence type="ECO:0000256" key="1">
    <source>
        <dbReference type="ARBA" id="ARBA00009477"/>
    </source>
</evidence>
<accession>A0A4R3J665</accession>
<evidence type="ECO:0000313" key="5">
    <source>
        <dbReference type="Proteomes" id="UP000295304"/>
    </source>
</evidence>
<sequence>MKLSIPPTVTTSPPGLPLSRRHRSKRRRILALGALALFSLTPVWSAPAQGQEKIKGGGQEAPHVRVDAVVRTFTDQTFPIIGRLVAKQSGVVSARIAGPVAQMPAEIGQRIEKGDIVAVLYSESLRWKVALKNAELTKAAAALNTAKAQLKLRELTLRRLDRLRKSSAFNPARFDDAGQEVAKAKSAAAESAAAVASARATLQLAKIDLENANVRAPYGGVVVRHHTEVGAYVRIGDPVVSMIDDRHLEIEADVPADKTGGLTPGAEIAYTFADGAERHAWVRAVLPSENPLTRTRIVRLGTAIDTTAAKTRDLVVNQSVTLRIPIGARREAVSVSKDAVLIKNGAHKVFVVVGGKAVLKTVRLGTALGERFEVLGGLIPGERVVVRGNERLQDGQSVRIEGAPG</sequence>
<feature type="region of interest" description="Disordered" evidence="2">
    <location>
        <begin position="1"/>
        <end position="22"/>
    </location>
</feature>
<dbReference type="AlphaFoldDB" id="A0A4R3J665"/>
<dbReference type="PANTHER" id="PTHR30469:SF15">
    <property type="entry name" value="HLYD FAMILY OF SECRETION PROTEINS"/>
    <property type="match status" value="1"/>
</dbReference>
<evidence type="ECO:0000256" key="2">
    <source>
        <dbReference type="SAM" id="MobiDB-lite"/>
    </source>
</evidence>
<dbReference type="Proteomes" id="UP000295304">
    <property type="component" value="Unassembled WGS sequence"/>
</dbReference>
<dbReference type="Pfam" id="PF25989">
    <property type="entry name" value="YknX_C"/>
    <property type="match status" value="1"/>
</dbReference>
<dbReference type="Gene3D" id="2.40.50.100">
    <property type="match status" value="1"/>
</dbReference>
<dbReference type="SUPFAM" id="SSF111369">
    <property type="entry name" value="HlyD-like secretion proteins"/>
    <property type="match status" value="1"/>
</dbReference>
<feature type="domain" description="YknX-like C-terminal permuted SH3-like" evidence="3">
    <location>
        <begin position="334"/>
        <end position="399"/>
    </location>
</feature>
<dbReference type="InterPro" id="IPR058637">
    <property type="entry name" value="YknX-like_C"/>
</dbReference>
<evidence type="ECO:0000313" key="4">
    <source>
        <dbReference type="EMBL" id="TCS60353.1"/>
    </source>
</evidence>
<protein>
    <submittedName>
        <fullName evidence="4">RND family efflux transporter MFP subunit</fullName>
    </submittedName>
</protein>
<dbReference type="RefSeq" id="WP_165886403.1">
    <property type="nucleotide sequence ID" value="NZ_CP119676.1"/>
</dbReference>
<dbReference type="EMBL" id="SLZW01000011">
    <property type="protein sequence ID" value="TCS60353.1"/>
    <property type="molecule type" value="Genomic_DNA"/>
</dbReference>
<dbReference type="PANTHER" id="PTHR30469">
    <property type="entry name" value="MULTIDRUG RESISTANCE PROTEIN MDTA"/>
    <property type="match status" value="1"/>
</dbReference>